<proteinExistence type="predicted"/>
<dbReference type="AlphaFoldDB" id="A0A380TUN1"/>
<gene>
    <name evidence="1" type="ORF">NCTC4191_00773</name>
</gene>
<name>A0A380TUN1_ACTLI</name>
<sequence length="317" mass="35872">MGDVNLTPVKVTCDLTPLVQSIPNGVGKIFDLFFGKKIAKKEAVKKLIEAQTERQTRLIIDGKASLDDSGNFVNHEQVAEDNINQCLELAVNEAMSRNSEPSLEDISMTFFNKWREHAKNIDELHLKQLWAKILVDEVYEPNTINLSALNSISMLSMYEAEVFQSSIKYMIGNDYLIADLIPFSKRDEMLDTLFSIGAIAEIPNPSFRVVSGIGQFENDSYMYDFFYQQESKLCIAFHLSKTGIKENDKHLSFQLVKLTTLGKVLYNLAYSYDEESSISLAKEISKDMLSTQNVVAISVYQMDNNSAKTKLFTKTFS</sequence>
<evidence type="ECO:0000313" key="1">
    <source>
        <dbReference type="EMBL" id="SUT92270.1"/>
    </source>
</evidence>
<organism evidence="1 2">
    <name type="scientific">Actinobacillus lignieresii</name>
    <dbReference type="NCBI Taxonomy" id="720"/>
    <lineage>
        <taxon>Bacteria</taxon>
        <taxon>Pseudomonadati</taxon>
        <taxon>Pseudomonadota</taxon>
        <taxon>Gammaproteobacteria</taxon>
        <taxon>Pasteurellales</taxon>
        <taxon>Pasteurellaceae</taxon>
        <taxon>Actinobacillus</taxon>
    </lineage>
</organism>
<dbReference type="EMBL" id="UFRN01000002">
    <property type="protein sequence ID" value="SUT92270.1"/>
    <property type="molecule type" value="Genomic_DNA"/>
</dbReference>
<keyword evidence="2" id="KW-1185">Reference proteome</keyword>
<dbReference type="Proteomes" id="UP000254253">
    <property type="component" value="Unassembled WGS sequence"/>
</dbReference>
<accession>A0A380TUN1</accession>
<reference evidence="1 2" key="1">
    <citation type="submission" date="2018-06" db="EMBL/GenBank/DDBJ databases">
        <authorList>
            <consortium name="Pathogen Informatics"/>
            <person name="Doyle S."/>
        </authorList>
    </citation>
    <scope>NUCLEOTIDE SEQUENCE [LARGE SCALE GENOMIC DNA]</scope>
    <source>
        <strain evidence="1 2">NCTC4191</strain>
    </source>
</reference>
<protein>
    <submittedName>
        <fullName evidence="1">Protein of uncharacterized function (DUF2806)</fullName>
    </submittedName>
</protein>
<dbReference type="Pfam" id="PF10987">
    <property type="entry name" value="DUF2806"/>
    <property type="match status" value="1"/>
</dbReference>
<dbReference type="InterPro" id="IPR021254">
    <property type="entry name" value="DUF2806"/>
</dbReference>
<dbReference type="RefSeq" id="WP_115590236.1">
    <property type="nucleotide sequence ID" value="NZ_UFRN01000002.1"/>
</dbReference>
<evidence type="ECO:0000313" key="2">
    <source>
        <dbReference type="Proteomes" id="UP000254253"/>
    </source>
</evidence>